<evidence type="ECO:0000313" key="12">
    <source>
        <dbReference type="Proteomes" id="UP001160142"/>
    </source>
</evidence>
<evidence type="ECO:0000256" key="8">
    <source>
        <dbReference type="SAM" id="MobiDB-lite"/>
    </source>
</evidence>
<dbReference type="InterPro" id="IPR027266">
    <property type="entry name" value="TrmE/GcvT-like"/>
</dbReference>
<dbReference type="Gene3D" id="3.30.70.1400">
    <property type="entry name" value="Aminomethyltransferase beta-barrel domains"/>
    <property type="match status" value="1"/>
</dbReference>
<evidence type="ECO:0000256" key="5">
    <source>
        <dbReference type="ARBA" id="ARBA00031395"/>
    </source>
</evidence>
<dbReference type="InterPro" id="IPR013977">
    <property type="entry name" value="GcvT_C"/>
</dbReference>
<dbReference type="Gene3D" id="3.30.1360.120">
    <property type="entry name" value="Probable tRNA modification gtpase trme, domain 1"/>
    <property type="match status" value="1"/>
</dbReference>
<dbReference type="HAMAP" id="MF_00259">
    <property type="entry name" value="GcvT"/>
    <property type="match status" value="1"/>
</dbReference>
<feature type="domain" description="GCVT N-terminal" evidence="9">
    <location>
        <begin position="26"/>
        <end position="291"/>
    </location>
</feature>
<dbReference type="GO" id="GO:0004047">
    <property type="term" value="F:aminomethyltransferase activity"/>
    <property type="evidence" value="ECO:0007669"/>
    <property type="project" value="UniProtKB-EC"/>
</dbReference>
<dbReference type="Proteomes" id="UP001160142">
    <property type="component" value="Unassembled WGS sequence"/>
</dbReference>
<name>A0ABT6KK96_9MICO</name>
<dbReference type="Gene3D" id="2.40.30.110">
    <property type="entry name" value="Aminomethyltransferase beta-barrel domains"/>
    <property type="match status" value="1"/>
</dbReference>
<dbReference type="EC" id="2.1.2.10" evidence="2 7"/>
<dbReference type="EMBL" id="JARXVQ010000001">
    <property type="protein sequence ID" value="MDH6180376.1"/>
    <property type="molecule type" value="Genomic_DNA"/>
</dbReference>
<feature type="domain" description="Aminomethyltransferase C-terminal" evidence="10">
    <location>
        <begin position="312"/>
        <end position="389"/>
    </location>
</feature>
<comment type="catalytic activity">
    <reaction evidence="6 7">
        <text>N(6)-[(R)-S(8)-aminomethyldihydrolipoyl]-L-lysyl-[protein] + (6S)-5,6,7,8-tetrahydrofolate = N(6)-[(R)-dihydrolipoyl]-L-lysyl-[protein] + (6R)-5,10-methylene-5,6,7,8-tetrahydrofolate + NH4(+)</text>
        <dbReference type="Rhea" id="RHEA:16945"/>
        <dbReference type="Rhea" id="RHEA-COMP:10475"/>
        <dbReference type="Rhea" id="RHEA-COMP:10492"/>
        <dbReference type="ChEBI" id="CHEBI:15636"/>
        <dbReference type="ChEBI" id="CHEBI:28938"/>
        <dbReference type="ChEBI" id="CHEBI:57453"/>
        <dbReference type="ChEBI" id="CHEBI:83100"/>
        <dbReference type="ChEBI" id="CHEBI:83143"/>
        <dbReference type="EC" id="2.1.2.10"/>
    </reaction>
</comment>
<sequence length="400" mass="41620">MTEGEFFPRISQENSVTDSSTTLSPLHATHTAAGASFTDFAGWQMPVRYGSDLAEHHAVRTGAGLFDISHMAELSVTGPQAAAFLDYALAANVSALPVSRAKYTMILDESGGIIDDLIVYQNAPGEYLVVANAGNRVPVVAALKERIHGFDAALTDGTEAIALIAVQGPAARSVLEHTKGLAAAPESAMGHTLATLPYYACMGMRFEGRAVLVARTGYTGEDGFELFVGAGDAASLWSALLVAGERFGLVACGLAARDTLRLEAGMPLYGHELSLDVQPAQVGLGRVIPLNTKSADFVGRAALEKGAAPDARVLVGLVSEGKRAGRAGYPIYAGTEQVGEITSGALSPTLGHPIAMALVDPAVSAVGTSLDIDVRGSRIHATVVSLPFYSRQSTSKEHSS</sequence>
<evidence type="ECO:0000256" key="1">
    <source>
        <dbReference type="ARBA" id="ARBA00008609"/>
    </source>
</evidence>
<evidence type="ECO:0000256" key="3">
    <source>
        <dbReference type="ARBA" id="ARBA00022576"/>
    </source>
</evidence>
<protein>
    <recommendedName>
        <fullName evidence="2 7">Aminomethyltransferase</fullName>
        <ecNumber evidence="2 7">2.1.2.10</ecNumber>
    </recommendedName>
    <alternativeName>
        <fullName evidence="5 7">Glycine cleavage system T protein</fullName>
    </alternativeName>
</protein>
<dbReference type="InterPro" id="IPR006222">
    <property type="entry name" value="GCVT_N"/>
</dbReference>
<evidence type="ECO:0000313" key="11">
    <source>
        <dbReference type="EMBL" id="MDH6180376.1"/>
    </source>
</evidence>
<evidence type="ECO:0000259" key="10">
    <source>
        <dbReference type="Pfam" id="PF08669"/>
    </source>
</evidence>
<feature type="compositionally biased region" description="Polar residues" evidence="8">
    <location>
        <begin position="11"/>
        <end position="23"/>
    </location>
</feature>
<organism evidence="11 12">
    <name type="scientific">Antiquaquibacter oligotrophicus</name>
    <dbReference type="NCBI Taxonomy" id="2880260"/>
    <lineage>
        <taxon>Bacteria</taxon>
        <taxon>Bacillati</taxon>
        <taxon>Actinomycetota</taxon>
        <taxon>Actinomycetes</taxon>
        <taxon>Micrococcales</taxon>
        <taxon>Microbacteriaceae</taxon>
        <taxon>Antiquaquibacter</taxon>
    </lineage>
</organism>
<evidence type="ECO:0000256" key="6">
    <source>
        <dbReference type="ARBA" id="ARBA00047665"/>
    </source>
</evidence>
<dbReference type="NCBIfam" id="NF001567">
    <property type="entry name" value="PRK00389.1"/>
    <property type="match status" value="1"/>
</dbReference>
<dbReference type="InterPro" id="IPR022903">
    <property type="entry name" value="GcvT_bac"/>
</dbReference>
<comment type="similarity">
    <text evidence="1 7">Belongs to the GcvT family.</text>
</comment>
<dbReference type="PANTHER" id="PTHR43757:SF2">
    <property type="entry name" value="AMINOMETHYLTRANSFERASE, MITOCHONDRIAL"/>
    <property type="match status" value="1"/>
</dbReference>
<dbReference type="SUPFAM" id="SSF101790">
    <property type="entry name" value="Aminomethyltransferase beta-barrel domain"/>
    <property type="match status" value="1"/>
</dbReference>
<dbReference type="Pfam" id="PF08669">
    <property type="entry name" value="GCV_T_C"/>
    <property type="match status" value="1"/>
</dbReference>
<evidence type="ECO:0000256" key="2">
    <source>
        <dbReference type="ARBA" id="ARBA00012616"/>
    </source>
</evidence>
<comment type="caution">
    <text evidence="11">The sequence shown here is derived from an EMBL/GenBank/DDBJ whole genome shotgun (WGS) entry which is preliminary data.</text>
</comment>
<keyword evidence="4 7" id="KW-0808">Transferase</keyword>
<feature type="region of interest" description="Disordered" evidence="8">
    <location>
        <begin position="1"/>
        <end position="23"/>
    </location>
</feature>
<dbReference type="SUPFAM" id="SSF103025">
    <property type="entry name" value="Folate-binding domain"/>
    <property type="match status" value="1"/>
</dbReference>
<accession>A0ABT6KK96</accession>
<reference evidence="11 12" key="1">
    <citation type="submission" date="2023-04" db="EMBL/GenBank/DDBJ databases">
        <title>Genome Encyclopedia of Bacteria and Archaea VI: Functional Genomics of Type Strains.</title>
        <authorList>
            <person name="Whitman W."/>
        </authorList>
    </citation>
    <scope>NUCLEOTIDE SEQUENCE [LARGE SCALE GENOMIC DNA]</scope>
    <source>
        <strain evidence="11 12">SG_E_30_P1</strain>
    </source>
</reference>
<evidence type="ECO:0000256" key="7">
    <source>
        <dbReference type="HAMAP-Rule" id="MF_00259"/>
    </source>
</evidence>
<dbReference type="PANTHER" id="PTHR43757">
    <property type="entry name" value="AMINOMETHYLTRANSFERASE"/>
    <property type="match status" value="1"/>
</dbReference>
<keyword evidence="12" id="KW-1185">Reference proteome</keyword>
<comment type="subunit">
    <text evidence="7">The glycine cleavage system is composed of four proteins: P, T, L and H.</text>
</comment>
<dbReference type="InterPro" id="IPR029043">
    <property type="entry name" value="GcvT/YgfZ_C"/>
</dbReference>
<gene>
    <name evidence="7" type="primary">gcvT</name>
    <name evidence="11" type="ORF">M2152_000558</name>
</gene>
<keyword evidence="3 7" id="KW-0032">Aminotransferase</keyword>
<proteinExistence type="inferred from homology"/>
<dbReference type="Pfam" id="PF01571">
    <property type="entry name" value="GCV_T"/>
    <property type="match status" value="1"/>
</dbReference>
<comment type="function">
    <text evidence="7">The glycine cleavage system catalyzes the degradation of glycine.</text>
</comment>
<dbReference type="InterPro" id="IPR006223">
    <property type="entry name" value="GcvT"/>
</dbReference>
<dbReference type="PIRSF" id="PIRSF006487">
    <property type="entry name" value="GcvT"/>
    <property type="match status" value="1"/>
</dbReference>
<dbReference type="Gene3D" id="4.10.1250.10">
    <property type="entry name" value="Aminomethyltransferase fragment"/>
    <property type="match status" value="1"/>
</dbReference>
<dbReference type="InterPro" id="IPR028896">
    <property type="entry name" value="GcvT/YgfZ/DmdA"/>
</dbReference>
<dbReference type="NCBIfam" id="TIGR00528">
    <property type="entry name" value="gcvT"/>
    <property type="match status" value="1"/>
</dbReference>
<evidence type="ECO:0000259" key="9">
    <source>
        <dbReference type="Pfam" id="PF01571"/>
    </source>
</evidence>
<evidence type="ECO:0000256" key="4">
    <source>
        <dbReference type="ARBA" id="ARBA00022679"/>
    </source>
</evidence>